<feature type="transmembrane region" description="Helical" evidence="9">
    <location>
        <begin position="189"/>
        <end position="211"/>
    </location>
</feature>
<dbReference type="PANTHER" id="PTHR42770">
    <property type="entry name" value="AMINO ACID TRANSPORTER-RELATED"/>
    <property type="match status" value="1"/>
</dbReference>
<keyword evidence="7 9" id="KW-0472">Membrane</keyword>
<keyword evidence="4" id="KW-1003">Cell membrane</keyword>
<dbReference type="PIRSF" id="PIRSF006060">
    <property type="entry name" value="AA_transporter"/>
    <property type="match status" value="1"/>
</dbReference>
<evidence type="ECO:0000256" key="7">
    <source>
        <dbReference type="ARBA" id="ARBA00023136"/>
    </source>
</evidence>
<keyword evidence="6 9" id="KW-1133">Transmembrane helix</keyword>
<evidence type="ECO:0000313" key="10">
    <source>
        <dbReference type="EMBL" id="MFK2878944.1"/>
    </source>
</evidence>
<feature type="transmembrane region" description="Helical" evidence="9">
    <location>
        <begin position="273"/>
        <end position="294"/>
    </location>
</feature>
<feature type="transmembrane region" description="Helical" evidence="9">
    <location>
        <begin position="159"/>
        <end position="177"/>
    </location>
</feature>
<feature type="transmembrane region" description="Helical" evidence="9">
    <location>
        <begin position="47"/>
        <end position="68"/>
    </location>
</feature>
<comment type="similarity">
    <text evidence="2">Belongs to the amino acid-polyamine-organocation (APC) superfamily. Basic amino acid/polyamine antiporter (APA) (TC 2.A.3.2) family.</text>
</comment>
<evidence type="ECO:0000256" key="3">
    <source>
        <dbReference type="ARBA" id="ARBA00021069"/>
    </source>
</evidence>
<dbReference type="Proteomes" id="UP001620339">
    <property type="component" value="Unassembled WGS sequence"/>
</dbReference>
<gene>
    <name evidence="10" type="ORF">ISP25_17905</name>
</gene>
<proteinExistence type="inferred from homology"/>
<feature type="transmembrane region" description="Helical" evidence="9">
    <location>
        <begin position="14"/>
        <end position="35"/>
    </location>
</feature>
<dbReference type="RefSeq" id="WP_192156962.1">
    <property type="nucleotide sequence ID" value="NZ_JADIKK010000008.1"/>
</dbReference>
<evidence type="ECO:0000256" key="9">
    <source>
        <dbReference type="SAM" id="Phobius"/>
    </source>
</evidence>
<feature type="transmembrane region" description="Helical" evidence="9">
    <location>
        <begin position="392"/>
        <end position="409"/>
    </location>
</feature>
<reference evidence="10 11" key="1">
    <citation type="submission" date="2020-10" db="EMBL/GenBank/DDBJ databases">
        <title>Phylogeny of dyella-like bacteria.</title>
        <authorList>
            <person name="Fu J."/>
        </authorList>
    </citation>
    <scope>NUCLEOTIDE SEQUENCE [LARGE SCALE GENOMIC DNA]</scope>
    <source>
        <strain evidence="10 11">KACC 19113</strain>
    </source>
</reference>
<dbReference type="Pfam" id="PF13520">
    <property type="entry name" value="AA_permease_2"/>
    <property type="match status" value="1"/>
</dbReference>
<dbReference type="InterPro" id="IPR002293">
    <property type="entry name" value="AA/rel_permease1"/>
</dbReference>
<feature type="transmembrane region" description="Helical" evidence="9">
    <location>
        <begin position="232"/>
        <end position="253"/>
    </location>
</feature>
<feature type="transmembrane region" description="Helical" evidence="9">
    <location>
        <begin position="130"/>
        <end position="147"/>
    </location>
</feature>
<feature type="transmembrane region" description="Helical" evidence="9">
    <location>
        <begin position="106"/>
        <end position="124"/>
    </location>
</feature>
<evidence type="ECO:0000256" key="2">
    <source>
        <dbReference type="ARBA" id="ARBA00008220"/>
    </source>
</evidence>
<dbReference type="InterPro" id="IPR050367">
    <property type="entry name" value="APC_superfamily"/>
</dbReference>
<comment type="subcellular location">
    <subcellularLocation>
        <location evidence="1">Cell membrane</location>
        <topology evidence="1">Multi-pass membrane protein</topology>
    </subcellularLocation>
</comment>
<evidence type="ECO:0000256" key="5">
    <source>
        <dbReference type="ARBA" id="ARBA00022692"/>
    </source>
</evidence>
<dbReference type="Gene3D" id="1.20.1740.10">
    <property type="entry name" value="Amino acid/polyamine transporter I"/>
    <property type="match status" value="1"/>
</dbReference>
<name>A0ABW8JBR4_9GAMM</name>
<evidence type="ECO:0000256" key="4">
    <source>
        <dbReference type="ARBA" id="ARBA00022475"/>
    </source>
</evidence>
<accession>A0ABW8JBR4</accession>
<evidence type="ECO:0000256" key="1">
    <source>
        <dbReference type="ARBA" id="ARBA00004651"/>
    </source>
</evidence>
<protein>
    <recommendedName>
        <fullName evidence="3">Arginine/agmatine antiporter</fullName>
    </recommendedName>
</protein>
<keyword evidence="5 9" id="KW-0812">Transmembrane</keyword>
<feature type="transmembrane region" description="Helical" evidence="9">
    <location>
        <begin position="353"/>
        <end position="380"/>
    </location>
</feature>
<dbReference type="PANTHER" id="PTHR42770:SF18">
    <property type="entry name" value="ARGININE_AGMATINE ANTIPORTER"/>
    <property type="match status" value="1"/>
</dbReference>
<comment type="function">
    <text evidence="8">Major component of the acid-resistance (AR) system allowing enteric pathogens to survive the acidic environment in the stomach. Exchanges extracellular arginine for its intracellular decarboxylation product agmatine (Agm) thereby expelling intracellular protons. Probably undergoes several conformational states in order to translocate the substrate across the membrane; keeps the substrate accessible to only 1 side of the membrane at a time by opening and closing 3 membrane-internal gates.</text>
</comment>
<organism evidence="10 11">
    <name type="scientific">Rhodanobacter hydrolyticus</name>
    <dbReference type="NCBI Taxonomy" id="2250595"/>
    <lineage>
        <taxon>Bacteria</taxon>
        <taxon>Pseudomonadati</taxon>
        <taxon>Pseudomonadota</taxon>
        <taxon>Gammaproteobacteria</taxon>
        <taxon>Lysobacterales</taxon>
        <taxon>Rhodanobacteraceae</taxon>
        <taxon>Rhodanobacter</taxon>
    </lineage>
</organism>
<feature type="transmembrane region" description="Helical" evidence="9">
    <location>
        <begin position="415"/>
        <end position="432"/>
    </location>
</feature>
<evidence type="ECO:0000313" key="11">
    <source>
        <dbReference type="Proteomes" id="UP001620339"/>
    </source>
</evidence>
<evidence type="ECO:0000256" key="6">
    <source>
        <dbReference type="ARBA" id="ARBA00022989"/>
    </source>
</evidence>
<comment type="caution">
    <text evidence="10">The sequence shown here is derived from an EMBL/GenBank/DDBJ whole genome shotgun (WGS) entry which is preliminary data.</text>
</comment>
<keyword evidence="11" id="KW-1185">Reference proteome</keyword>
<feature type="transmembrane region" description="Helical" evidence="9">
    <location>
        <begin position="328"/>
        <end position="347"/>
    </location>
</feature>
<sequence>MSNNAAAAHGERKIGFWTCTALVIGNVIGMGIFVLPASLAPYGFNALIGWGIVLAGCLVLARVFSQLAQALPDVGGPYGYISHTLGRLTAYLALWSYWVSVWLTNSALATGVVGYLVVVFPPLAALPPMWFAQGLLCALVAVNLCGVRSSGGMQILTTVLKLLPMLAIALLGGWVLLTSPASYTAHLPATPITLGGVTAASTIALFAMIGIESASVPAARVDDPARTIPRSTMVGAILTAAIYIVVSAVPLLLIRQQELADASAPFALLMERYAVAGSGRWLALFVAISGLGALNGWTLLVGELTCTMAGNGVLPAVLARHNRQGTPVVALLVTGALASAMIAMSYSKSLVSAFTFLTRVGTAASLPLYLCCGLALAVLWRRRNAACATRRTMIVASVCVLFVVFAFVGTGREPFLYALGLIAAGLPLYALMRLRRHAGPTIGVLPE</sequence>
<evidence type="ECO:0000256" key="8">
    <source>
        <dbReference type="ARBA" id="ARBA00045636"/>
    </source>
</evidence>
<dbReference type="EMBL" id="JADIKK010000008">
    <property type="protein sequence ID" value="MFK2878944.1"/>
    <property type="molecule type" value="Genomic_DNA"/>
</dbReference>